<organism evidence="1 2">
    <name type="scientific">Liparis tanakae</name>
    <name type="common">Tanaka's snailfish</name>
    <dbReference type="NCBI Taxonomy" id="230148"/>
    <lineage>
        <taxon>Eukaryota</taxon>
        <taxon>Metazoa</taxon>
        <taxon>Chordata</taxon>
        <taxon>Craniata</taxon>
        <taxon>Vertebrata</taxon>
        <taxon>Euteleostomi</taxon>
        <taxon>Actinopterygii</taxon>
        <taxon>Neopterygii</taxon>
        <taxon>Teleostei</taxon>
        <taxon>Neoteleostei</taxon>
        <taxon>Acanthomorphata</taxon>
        <taxon>Eupercaria</taxon>
        <taxon>Perciformes</taxon>
        <taxon>Cottioidei</taxon>
        <taxon>Cottales</taxon>
        <taxon>Liparidae</taxon>
        <taxon>Liparis</taxon>
    </lineage>
</organism>
<accession>A0A4Z2I8G4</accession>
<reference evidence="1 2" key="1">
    <citation type="submission" date="2019-03" db="EMBL/GenBank/DDBJ databases">
        <title>First draft genome of Liparis tanakae, snailfish: a comprehensive survey of snailfish specific genes.</title>
        <authorList>
            <person name="Kim W."/>
            <person name="Song I."/>
            <person name="Jeong J.-H."/>
            <person name="Kim D."/>
            <person name="Kim S."/>
            <person name="Ryu S."/>
            <person name="Song J.Y."/>
            <person name="Lee S.K."/>
        </authorList>
    </citation>
    <scope>NUCLEOTIDE SEQUENCE [LARGE SCALE GENOMIC DNA]</scope>
    <source>
        <tissue evidence="1">Muscle</tissue>
    </source>
</reference>
<name>A0A4Z2I8G4_9TELE</name>
<dbReference type="Proteomes" id="UP000314294">
    <property type="component" value="Unassembled WGS sequence"/>
</dbReference>
<evidence type="ECO:0000313" key="1">
    <source>
        <dbReference type="EMBL" id="TNN74160.1"/>
    </source>
</evidence>
<sequence>MGVYVCVRGYGEEYAGRKYWNCTGTEGLQNKTYKINPTLVVIGNPEHHYVSILGTVTYPCVTSAECVTVGLMTGD</sequence>
<protein>
    <submittedName>
        <fullName evidence="1">Uncharacterized protein</fullName>
    </submittedName>
</protein>
<evidence type="ECO:0000313" key="2">
    <source>
        <dbReference type="Proteomes" id="UP000314294"/>
    </source>
</evidence>
<proteinExistence type="predicted"/>
<gene>
    <name evidence="1" type="ORF">EYF80_015605</name>
</gene>
<dbReference type="AlphaFoldDB" id="A0A4Z2I8G4"/>
<dbReference type="EMBL" id="SRLO01000117">
    <property type="protein sequence ID" value="TNN74160.1"/>
    <property type="molecule type" value="Genomic_DNA"/>
</dbReference>
<comment type="caution">
    <text evidence="1">The sequence shown here is derived from an EMBL/GenBank/DDBJ whole genome shotgun (WGS) entry which is preliminary data.</text>
</comment>
<keyword evidence="2" id="KW-1185">Reference proteome</keyword>